<dbReference type="EMBL" id="MG197724">
    <property type="protein sequence ID" value="AXF53965.1"/>
    <property type="molecule type" value="mRNA"/>
</dbReference>
<name>A0A3S7PYZ0_9CUCU</name>
<dbReference type="InterPro" id="IPR036682">
    <property type="entry name" value="OS_D_A10/PebIII_sf"/>
</dbReference>
<reference evidence="2" key="2">
    <citation type="journal article" date="2018" name="Front. Physiol.">
        <title>Identification, Expression Patterns, and Functional Characterization of Chemosensory Proteins in Dendroctonus armandi (Coleoptera: Curculionidae: Scolytinae).</title>
        <authorList>
            <person name="Li Z."/>
            <person name="Dai L."/>
            <person name="Chu H."/>
            <person name="Fu D."/>
            <person name="Sun Y."/>
            <person name="Chen H."/>
        </authorList>
    </citation>
    <scope>NUCLEOTIDE SEQUENCE</scope>
    <source>
        <strain evidence="2">6b</strain>
    </source>
</reference>
<evidence type="ECO:0000313" key="2">
    <source>
        <dbReference type="EMBL" id="AXF53965.1"/>
    </source>
</evidence>
<accession>A0A3S7PYZ0</accession>
<protein>
    <submittedName>
        <fullName evidence="2">Chemosensory protein 2</fullName>
    </submittedName>
</protein>
<feature type="signal peptide" evidence="1">
    <location>
        <begin position="1"/>
        <end position="18"/>
    </location>
</feature>
<feature type="chain" id="PRO_5019273617" evidence="1">
    <location>
        <begin position="19"/>
        <end position="121"/>
    </location>
</feature>
<dbReference type="AlphaFoldDB" id="A0A3S7PYZ0"/>
<dbReference type="Pfam" id="PF03392">
    <property type="entry name" value="OS-D"/>
    <property type="match status" value="1"/>
</dbReference>
<dbReference type="PANTHER" id="PTHR11257:SF12">
    <property type="entry name" value="EJACULATORY BULB-SPECIFIC PROTEIN 3-RELATED"/>
    <property type="match status" value="1"/>
</dbReference>
<sequence>MKFCVVLVLVLQISICLCQTYSSRFDNINIDEILSNKRVLNNYVRCVLDEGPCTAEGRELRTHIPEALRTNCAKCTPSQQKFVRKGASFLIKNDPDQWKRITKKFDPEGKFASQFHQFLNA</sequence>
<dbReference type="SUPFAM" id="SSF100910">
    <property type="entry name" value="Chemosensory protein Csp2"/>
    <property type="match status" value="1"/>
</dbReference>
<organism evidence="2">
    <name type="scientific">Dendroctonus armandi</name>
    <dbReference type="NCBI Taxonomy" id="77159"/>
    <lineage>
        <taxon>Eukaryota</taxon>
        <taxon>Metazoa</taxon>
        <taxon>Ecdysozoa</taxon>
        <taxon>Arthropoda</taxon>
        <taxon>Hexapoda</taxon>
        <taxon>Insecta</taxon>
        <taxon>Pterygota</taxon>
        <taxon>Neoptera</taxon>
        <taxon>Endopterygota</taxon>
        <taxon>Coleoptera</taxon>
        <taxon>Polyphaga</taxon>
        <taxon>Cucujiformia</taxon>
        <taxon>Curculionidae</taxon>
        <taxon>Scolytinae</taxon>
        <taxon>Dendroctonus</taxon>
    </lineage>
</organism>
<proteinExistence type="evidence at transcript level"/>
<evidence type="ECO:0000256" key="1">
    <source>
        <dbReference type="SAM" id="SignalP"/>
    </source>
</evidence>
<keyword evidence="1" id="KW-0732">Signal</keyword>
<reference evidence="2" key="1">
    <citation type="submission" date="2017-10" db="EMBL/GenBank/DDBJ databases">
        <authorList>
            <person name="Li M.Z."/>
            <person name="Chen H."/>
        </authorList>
    </citation>
    <scope>NUCLEOTIDE SEQUENCE</scope>
    <source>
        <strain evidence="2">6b</strain>
    </source>
</reference>
<dbReference type="PANTHER" id="PTHR11257">
    <property type="entry name" value="CHEMOSENSORY PROTEIN-RELATED"/>
    <property type="match status" value="1"/>
</dbReference>
<dbReference type="InterPro" id="IPR005055">
    <property type="entry name" value="A10/PebIII"/>
</dbReference>
<dbReference type="Gene3D" id="1.10.2080.10">
    <property type="entry name" value="Insect odorant-binding protein A10/Ejaculatory bulb-specific protein 3"/>
    <property type="match status" value="1"/>
</dbReference>